<dbReference type="GO" id="GO:0016579">
    <property type="term" value="P:protein deubiquitination"/>
    <property type="evidence" value="ECO:0007669"/>
    <property type="project" value="InterPro"/>
</dbReference>
<evidence type="ECO:0000256" key="9">
    <source>
        <dbReference type="ARBA" id="ARBA00022807"/>
    </source>
</evidence>
<evidence type="ECO:0000256" key="15">
    <source>
        <dbReference type="RuleBase" id="RU366025"/>
    </source>
</evidence>
<dbReference type="PANTHER" id="PTHR24006:SF664">
    <property type="entry name" value="UBIQUITIN CARBOXYL-TERMINAL HYDROLASE"/>
    <property type="match status" value="1"/>
</dbReference>
<dbReference type="STRING" id="2163413.A0A4P6XIH1"/>
<evidence type="ECO:0000313" key="19">
    <source>
        <dbReference type="EMBL" id="QBM86235.1"/>
    </source>
</evidence>
<dbReference type="PROSITE" id="PS50030">
    <property type="entry name" value="UBA"/>
    <property type="match status" value="2"/>
</dbReference>
<dbReference type="GO" id="GO:0005634">
    <property type="term" value="C:nucleus"/>
    <property type="evidence" value="ECO:0007669"/>
    <property type="project" value="TreeGrafter"/>
</dbReference>
<comment type="catalytic activity">
    <reaction evidence="1 11 15">
        <text>Thiol-dependent hydrolysis of ester, thioester, amide, peptide and isopeptide bonds formed by the C-terminal Gly of ubiquitin (a 76-residue protein attached to proteins as an intracellular targeting signal).</text>
        <dbReference type="EC" id="3.4.19.12"/>
    </reaction>
</comment>
<dbReference type="CDD" id="cd14385">
    <property type="entry name" value="UBA1_spUBP14_like"/>
    <property type="match status" value="1"/>
</dbReference>
<dbReference type="FunFam" id="3.30.40.10:FF:000396">
    <property type="entry name" value="Ubiquitin carboxyl-terminal hydrolase"/>
    <property type="match status" value="1"/>
</dbReference>
<proteinExistence type="inferred from homology"/>
<evidence type="ECO:0000259" key="18">
    <source>
        <dbReference type="PROSITE" id="PS50271"/>
    </source>
</evidence>
<dbReference type="EMBL" id="CP034456">
    <property type="protein sequence ID" value="QBM86235.1"/>
    <property type="molecule type" value="Genomic_DNA"/>
</dbReference>
<dbReference type="Pfam" id="PF02148">
    <property type="entry name" value="zf-UBP"/>
    <property type="match status" value="1"/>
</dbReference>
<dbReference type="InterPro" id="IPR001607">
    <property type="entry name" value="Znf_UBP"/>
</dbReference>
<keyword evidence="4 11" id="KW-0479">Metal-binding</keyword>
<evidence type="ECO:0000256" key="7">
    <source>
        <dbReference type="ARBA" id="ARBA00022786"/>
    </source>
</evidence>
<accession>A0A4P6XIH1</accession>
<dbReference type="InterPro" id="IPR018200">
    <property type="entry name" value="USP_CS"/>
</dbReference>
<feature type="active site" description="Nucleophile" evidence="12">
    <location>
        <position position="327"/>
    </location>
</feature>
<dbReference type="PROSITE" id="PS50271">
    <property type="entry name" value="ZF_UBP"/>
    <property type="match status" value="1"/>
</dbReference>
<keyword evidence="6 14" id="KW-0863">Zinc-finger</keyword>
<keyword evidence="20" id="KW-1185">Reference proteome</keyword>
<dbReference type="PROSITE" id="PS00973">
    <property type="entry name" value="USP_2"/>
    <property type="match status" value="1"/>
</dbReference>
<comment type="similarity">
    <text evidence="2 11 15">Belongs to the peptidase C19 family.</text>
</comment>
<dbReference type="Proteomes" id="UP000292447">
    <property type="component" value="Chromosome I"/>
</dbReference>
<feature type="active site" description="Proton acceptor" evidence="12">
    <location>
        <position position="748"/>
    </location>
</feature>
<dbReference type="GO" id="GO:0006508">
    <property type="term" value="P:proteolysis"/>
    <property type="evidence" value="ECO:0007669"/>
    <property type="project" value="UniProtKB-KW"/>
</dbReference>
<dbReference type="PROSITE" id="PS50235">
    <property type="entry name" value="USP_3"/>
    <property type="match status" value="1"/>
</dbReference>
<dbReference type="GO" id="GO:0005829">
    <property type="term" value="C:cytosol"/>
    <property type="evidence" value="ECO:0007669"/>
    <property type="project" value="TreeGrafter"/>
</dbReference>
<dbReference type="InterPro" id="IPR013083">
    <property type="entry name" value="Znf_RING/FYVE/PHD"/>
</dbReference>
<dbReference type="Gene3D" id="3.90.70.10">
    <property type="entry name" value="Cysteine proteinases"/>
    <property type="match status" value="1"/>
</dbReference>
<evidence type="ECO:0000256" key="5">
    <source>
        <dbReference type="ARBA" id="ARBA00022737"/>
    </source>
</evidence>
<sequence>MTTLEYIERASAGLPEKTTPADKVYKDDCMYSFDTAENNALGLDVCMTCFQAFARAVQKDYTAEHYTRKRHPLFLNIKKQLKRRIEPESETSDAEARVKQPKLEIIEEKELDLYDISTSIYVAPLSDSVGIESCPERVKLLANEILTANSASVADDIKAWELEVFPCEHSLSIAQVPVPEQEIDLSHCALCDLKENLWICLTCGTIGCGREQFGSSLKGNSHALTHYETSGHQVAVKLGSLSADNEDSCDCYCYQCNDEVKVPGLTEKLRPFGVDLSSAVKLEKSLVELNLDTNKSWQFNLDGASGEKLTPIFGPGLTGLSNLGNSCYLNSVIQVLFSLPSYRLFFEGTEFDEKVPDAALDLPSQMLKIHDGLVSGRYSKPSALKGDDYQAGIKPSTFKALIGADHNEFQTNKQQDANEFLLYLFDKLDNQFGLTLNKDFKFLAGSKVVCANCKHGSSSTNLVDNISVPIRGNVLGTDEEGKKIYEEVKLSDCFDSFSAKETIENYTCEHCKETTLTTKQEGFVTYPKYLVVSVQRITLENWVPVKQEIPITIPETINLESYKAPPFDEGEIEVKSGDKNSHSENFVPNKEAFSTLLSMGFSEPRCLRGLYNTGNKDAEEAMNWVFAHMDDADIDSPFDPTQVTQSNDTPAIAPEAIDNLVSMGFGALLAKKALVLNNNDVNASVEWLFSHPDDDGVIEENTQPVVNLQDEIKQLSAQLQEEAHGEPNAQYALKAVICHKGTSPHTGHYVAFIKHEGQWILFNDEKVVLCGTNIEDIKKNGYIYFFEKC</sequence>
<dbReference type="Pfam" id="PF00627">
    <property type="entry name" value="UBA"/>
    <property type="match status" value="2"/>
</dbReference>
<dbReference type="Pfam" id="PF00443">
    <property type="entry name" value="UCH"/>
    <property type="match status" value="1"/>
</dbReference>
<dbReference type="InterPro" id="IPR028889">
    <property type="entry name" value="USP"/>
</dbReference>
<keyword evidence="5" id="KW-0677">Repeat</keyword>
<dbReference type="AlphaFoldDB" id="A0A4P6XIH1"/>
<dbReference type="Gene3D" id="3.30.40.10">
    <property type="entry name" value="Zinc/RING finger domain, C3HC4 (zinc finger)"/>
    <property type="match status" value="2"/>
</dbReference>
<dbReference type="CDD" id="cd14298">
    <property type="entry name" value="UBA2_scUBP14_like"/>
    <property type="match status" value="1"/>
</dbReference>
<keyword evidence="10 11" id="KW-0862">Zinc</keyword>
<dbReference type="EC" id="3.4.19.12" evidence="11 15"/>
<evidence type="ECO:0000259" key="16">
    <source>
        <dbReference type="PROSITE" id="PS50030"/>
    </source>
</evidence>
<dbReference type="SUPFAM" id="SSF54001">
    <property type="entry name" value="Cysteine proteinases"/>
    <property type="match status" value="1"/>
</dbReference>
<dbReference type="InterPro" id="IPR050164">
    <property type="entry name" value="Peptidase_C19"/>
</dbReference>
<evidence type="ECO:0000256" key="4">
    <source>
        <dbReference type="ARBA" id="ARBA00022723"/>
    </source>
</evidence>
<evidence type="ECO:0000256" key="14">
    <source>
        <dbReference type="PROSITE-ProRule" id="PRU00502"/>
    </source>
</evidence>
<evidence type="ECO:0000259" key="17">
    <source>
        <dbReference type="PROSITE" id="PS50235"/>
    </source>
</evidence>
<name>A0A4P6XIH1_9ASCO</name>
<dbReference type="PIRSF" id="PIRSF016308">
    <property type="entry name" value="UBP"/>
    <property type="match status" value="1"/>
</dbReference>
<evidence type="ECO:0000256" key="11">
    <source>
        <dbReference type="PIRNR" id="PIRNR016308"/>
    </source>
</evidence>
<evidence type="ECO:0000256" key="8">
    <source>
        <dbReference type="ARBA" id="ARBA00022801"/>
    </source>
</evidence>
<dbReference type="InterPro" id="IPR001394">
    <property type="entry name" value="Peptidase_C19_UCH"/>
</dbReference>
<dbReference type="Gene3D" id="1.10.8.10">
    <property type="entry name" value="DNA helicase RuvA subunit, C-terminal domain"/>
    <property type="match status" value="2"/>
</dbReference>
<reference evidence="20" key="1">
    <citation type="submission" date="2019-03" db="EMBL/GenBank/DDBJ databases">
        <title>Snf2 controls pulcherriminic acid biosynthesis and connects pigmentation and antifungal activity of the yeast Metschnikowia pulcherrima.</title>
        <authorList>
            <person name="Gore-Lloyd D."/>
            <person name="Sumann I."/>
            <person name="Brachmann A.O."/>
            <person name="Schneeberger K."/>
            <person name="Ortiz-Merino R.A."/>
            <person name="Moreno-Beltran M."/>
            <person name="Schlaefli M."/>
            <person name="Kirner P."/>
            <person name="Santos Kron A."/>
            <person name="Wolfe K.H."/>
            <person name="Piel J."/>
            <person name="Ahrens C.H."/>
            <person name="Henk D."/>
            <person name="Freimoser F.M."/>
        </authorList>
    </citation>
    <scope>NUCLEOTIDE SEQUENCE [LARGE SCALE GENOMIC DNA]</scope>
    <source>
        <strain evidence="20">APC 1.2</strain>
    </source>
</reference>
<keyword evidence="3 11" id="KW-0645">Protease</keyword>
<feature type="binding site" evidence="13">
    <location>
        <position position="222"/>
    </location>
    <ligand>
        <name>Zn(2+)</name>
        <dbReference type="ChEBI" id="CHEBI:29105"/>
    </ligand>
</feature>
<evidence type="ECO:0000256" key="2">
    <source>
        <dbReference type="ARBA" id="ARBA00009085"/>
    </source>
</evidence>
<dbReference type="SMART" id="SM00165">
    <property type="entry name" value="UBA"/>
    <property type="match status" value="2"/>
</dbReference>
<feature type="domain" description="USP" evidence="17">
    <location>
        <begin position="318"/>
        <end position="789"/>
    </location>
</feature>
<keyword evidence="9 11" id="KW-0788">Thiol protease</keyword>
<protein>
    <recommendedName>
        <fullName evidence="11 15">Ubiquitin carboxyl-terminal hydrolase</fullName>
        <ecNumber evidence="11 15">3.4.19.12</ecNumber>
    </recommendedName>
</protein>
<feature type="domain" description="UBA" evidence="16">
    <location>
        <begin position="651"/>
        <end position="691"/>
    </location>
</feature>
<keyword evidence="8 11" id="KW-0378">Hydrolase</keyword>
<gene>
    <name evidence="19" type="primary">MPUL0A08710</name>
    <name evidence="19" type="ORF">METSCH_A08710</name>
</gene>
<dbReference type="GO" id="GO:0008270">
    <property type="term" value="F:zinc ion binding"/>
    <property type="evidence" value="ECO:0007669"/>
    <property type="project" value="UniProtKB-UniRule"/>
</dbReference>
<dbReference type="SUPFAM" id="SSF57850">
    <property type="entry name" value="RING/U-box"/>
    <property type="match status" value="2"/>
</dbReference>
<evidence type="ECO:0000256" key="12">
    <source>
        <dbReference type="PIRSR" id="PIRSR016308-1"/>
    </source>
</evidence>
<dbReference type="GO" id="GO:0004843">
    <property type="term" value="F:cysteine-type deubiquitinase activity"/>
    <property type="evidence" value="ECO:0007669"/>
    <property type="project" value="UniProtKB-UniRule"/>
</dbReference>
<organism evidence="19 20">
    <name type="scientific">Metschnikowia aff. pulcherrima</name>
    <dbReference type="NCBI Taxonomy" id="2163413"/>
    <lineage>
        <taxon>Eukaryota</taxon>
        <taxon>Fungi</taxon>
        <taxon>Dikarya</taxon>
        <taxon>Ascomycota</taxon>
        <taxon>Saccharomycotina</taxon>
        <taxon>Pichiomycetes</taxon>
        <taxon>Metschnikowiaceae</taxon>
        <taxon>Metschnikowia</taxon>
    </lineage>
</organism>
<evidence type="ECO:0000256" key="10">
    <source>
        <dbReference type="ARBA" id="ARBA00022833"/>
    </source>
</evidence>
<evidence type="ECO:0000256" key="1">
    <source>
        <dbReference type="ARBA" id="ARBA00000707"/>
    </source>
</evidence>
<dbReference type="Pfam" id="PF17807">
    <property type="entry name" value="zf-UBP_var"/>
    <property type="match status" value="1"/>
</dbReference>
<dbReference type="InterPro" id="IPR033864">
    <property type="entry name" value="UBA2_scUBP14-like"/>
</dbReference>
<dbReference type="PROSITE" id="PS00972">
    <property type="entry name" value="USP_1"/>
    <property type="match status" value="1"/>
</dbReference>
<dbReference type="InterPro" id="IPR038765">
    <property type="entry name" value="Papain-like_cys_pep_sf"/>
</dbReference>
<dbReference type="SMART" id="SM00290">
    <property type="entry name" value="ZnF_UBP"/>
    <property type="match status" value="2"/>
</dbReference>
<dbReference type="CDD" id="cd02658">
    <property type="entry name" value="Peptidase_C19B"/>
    <property type="match status" value="1"/>
</dbReference>
<dbReference type="InterPro" id="IPR015940">
    <property type="entry name" value="UBA"/>
</dbReference>
<dbReference type="InterPro" id="IPR016652">
    <property type="entry name" value="Ubiquitinyl_hydrolase"/>
</dbReference>
<dbReference type="PANTHER" id="PTHR24006">
    <property type="entry name" value="UBIQUITIN CARBOXYL-TERMINAL HYDROLASE"/>
    <property type="match status" value="1"/>
</dbReference>
<evidence type="ECO:0000313" key="20">
    <source>
        <dbReference type="Proteomes" id="UP000292447"/>
    </source>
</evidence>
<feature type="domain" description="UBA" evidence="16">
    <location>
        <begin position="587"/>
        <end position="628"/>
    </location>
</feature>
<dbReference type="SUPFAM" id="SSF46934">
    <property type="entry name" value="UBA-like"/>
    <property type="match status" value="1"/>
</dbReference>
<dbReference type="FunFam" id="1.10.8.10:FF:000086">
    <property type="entry name" value="Ubiquitin carboxyl-terminal hydrolase"/>
    <property type="match status" value="1"/>
</dbReference>
<dbReference type="InterPro" id="IPR041432">
    <property type="entry name" value="UBP13_Znf-UBP_var"/>
</dbReference>
<feature type="binding site" evidence="13">
    <location>
        <position position="191"/>
    </location>
    <ligand>
        <name>Zn(2+)</name>
        <dbReference type="ChEBI" id="CHEBI:29105"/>
    </ligand>
</feature>
<evidence type="ECO:0000256" key="3">
    <source>
        <dbReference type="ARBA" id="ARBA00022670"/>
    </source>
</evidence>
<feature type="binding site" evidence="13">
    <location>
        <position position="208"/>
    </location>
    <ligand>
        <name>Zn(2+)</name>
        <dbReference type="ChEBI" id="CHEBI:29105"/>
    </ligand>
</feature>
<keyword evidence="7 11" id="KW-0833">Ubl conjugation pathway</keyword>
<dbReference type="InterPro" id="IPR009060">
    <property type="entry name" value="UBA-like_sf"/>
</dbReference>
<feature type="domain" description="UBP-type" evidence="18">
    <location>
        <begin position="165"/>
        <end position="276"/>
    </location>
</feature>
<evidence type="ECO:0000256" key="6">
    <source>
        <dbReference type="ARBA" id="ARBA00022771"/>
    </source>
</evidence>
<evidence type="ECO:0000256" key="13">
    <source>
        <dbReference type="PIRSR" id="PIRSR016308-3"/>
    </source>
</evidence>